<dbReference type="InterPro" id="IPR003362">
    <property type="entry name" value="Bact_transf"/>
</dbReference>
<keyword evidence="11" id="KW-1185">Reference proteome</keyword>
<dbReference type="PANTHER" id="PTHR30576">
    <property type="entry name" value="COLANIC BIOSYNTHESIS UDP-GLUCOSE LIPID CARRIER TRANSFERASE"/>
    <property type="match status" value="1"/>
</dbReference>
<feature type="region of interest" description="Disordered" evidence="7">
    <location>
        <begin position="1"/>
        <end position="26"/>
    </location>
</feature>
<feature type="transmembrane region" description="Helical" evidence="8">
    <location>
        <begin position="131"/>
        <end position="150"/>
    </location>
</feature>
<keyword evidence="5 8" id="KW-1133">Transmembrane helix</keyword>
<feature type="domain" description="Bacterial sugar transferase" evidence="9">
    <location>
        <begin position="301"/>
        <end position="489"/>
    </location>
</feature>
<evidence type="ECO:0000256" key="5">
    <source>
        <dbReference type="ARBA" id="ARBA00022989"/>
    </source>
</evidence>
<accession>A0A8J4DLC4</accession>
<dbReference type="Proteomes" id="UP000652013">
    <property type="component" value="Unassembled WGS sequence"/>
</dbReference>
<dbReference type="InterPro" id="IPR017475">
    <property type="entry name" value="EPS_sugar_tfrase"/>
</dbReference>
<evidence type="ECO:0000313" key="11">
    <source>
        <dbReference type="Proteomes" id="UP000652013"/>
    </source>
</evidence>
<evidence type="ECO:0000313" key="10">
    <source>
        <dbReference type="EMBL" id="GIJ04920.1"/>
    </source>
</evidence>
<name>A0A8J4DLC4_9ACTN</name>
<evidence type="ECO:0000256" key="1">
    <source>
        <dbReference type="ARBA" id="ARBA00004141"/>
    </source>
</evidence>
<dbReference type="AlphaFoldDB" id="A0A8J4DLC4"/>
<feature type="transmembrane region" description="Helical" evidence="8">
    <location>
        <begin position="105"/>
        <end position="125"/>
    </location>
</feature>
<keyword evidence="3" id="KW-0808">Transferase</keyword>
<dbReference type="EMBL" id="BOOY01000030">
    <property type="protein sequence ID" value="GIJ04920.1"/>
    <property type="molecule type" value="Genomic_DNA"/>
</dbReference>
<keyword evidence="4 8" id="KW-0812">Transmembrane</keyword>
<dbReference type="PANTHER" id="PTHR30576:SF10">
    <property type="entry name" value="SLL5057 PROTEIN"/>
    <property type="match status" value="1"/>
</dbReference>
<evidence type="ECO:0000256" key="7">
    <source>
        <dbReference type="SAM" id="MobiDB-lite"/>
    </source>
</evidence>
<feature type="transmembrane region" description="Helical" evidence="8">
    <location>
        <begin position="37"/>
        <end position="55"/>
    </location>
</feature>
<dbReference type="Pfam" id="PF02397">
    <property type="entry name" value="Bac_transf"/>
    <property type="match status" value="1"/>
</dbReference>
<evidence type="ECO:0000256" key="6">
    <source>
        <dbReference type="ARBA" id="ARBA00023136"/>
    </source>
</evidence>
<protein>
    <submittedName>
        <fullName evidence="10">Exopolysaccharide biosynthesis polyprenyl glycosylphosphotransferase</fullName>
    </submittedName>
</protein>
<comment type="caution">
    <text evidence="10">The sequence shown here is derived from an EMBL/GenBank/DDBJ whole genome shotgun (WGS) entry which is preliminary data.</text>
</comment>
<evidence type="ECO:0000256" key="4">
    <source>
        <dbReference type="ARBA" id="ARBA00022692"/>
    </source>
</evidence>
<dbReference type="GO" id="GO:0016020">
    <property type="term" value="C:membrane"/>
    <property type="evidence" value="ECO:0007669"/>
    <property type="project" value="UniProtKB-SubCell"/>
</dbReference>
<comment type="similarity">
    <text evidence="2">Belongs to the bacterial sugar transferase family.</text>
</comment>
<reference evidence="10" key="1">
    <citation type="submission" date="2021-01" db="EMBL/GenBank/DDBJ databases">
        <title>Whole genome shotgun sequence of Spirilliplanes yamanashiensis NBRC 15828.</title>
        <authorList>
            <person name="Komaki H."/>
            <person name="Tamura T."/>
        </authorList>
    </citation>
    <scope>NUCLEOTIDE SEQUENCE</scope>
    <source>
        <strain evidence="10">NBRC 15828</strain>
    </source>
</reference>
<evidence type="ECO:0000259" key="9">
    <source>
        <dbReference type="Pfam" id="PF02397"/>
    </source>
</evidence>
<keyword evidence="6 8" id="KW-0472">Membrane</keyword>
<dbReference type="GO" id="GO:0016780">
    <property type="term" value="F:phosphotransferase activity, for other substituted phosphate groups"/>
    <property type="evidence" value="ECO:0007669"/>
    <property type="project" value="TreeGrafter"/>
</dbReference>
<sequence length="495" mass="53423">MTAVPLTGVQEPSRAESGKRPPRRPARHWETAYRAKLVAVDGVAGALAAGAAYAVRPGADRDVWGTGAYAAVAALAPVVWLAVLGTVRAHDRRRPGDGRADLRDVTVTVAALLGFVAWLAWATPVEVPRDFILLLLAVAAAGTLLGRTLLRLDLQVRRARGECVQRVLAVGRVPAVDALVRQLRRDKHNTAHVVGCCVPVLPPDDAAFYLGPVPVVGGFDDVAAALRTVGADTVAVLPCPELDAPALRRLAWALEDAVPHFVVIPGLADVAGPRLAVGPVGDLPVLHVRHARRHGLAWLLKGLLDRLAALTALLLLAPLMAVIALVVRAGSPGPALFRQTRVGLDGREFTFLKFRTMYVGAELRRAELEDNNINGDGVLFKMRDDPRITRAGRILRRWSLDELPQLLNVLSGEMSLVGPRPPLPQEVARYGPDVHRRLAVRPGLTGLWQISGRSDLSWEDAVRLDLRYVDNWSLGLDAVVLLRTLPAVLNRTGAY</sequence>
<dbReference type="NCBIfam" id="TIGR03025">
    <property type="entry name" value="EPS_sugtrans"/>
    <property type="match status" value="1"/>
</dbReference>
<evidence type="ECO:0000256" key="8">
    <source>
        <dbReference type="SAM" id="Phobius"/>
    </source>
</evidence>
<feature type="transmembrane region" description="Helical" evidence="8">
    <location>
        <begin position="307"/>
        <end position="327"/>
    </location>
</feature>
<evidence type="ECO:0000256" key="2">
    <source>
        <dbReference type="ARBA" id="ARBA00006464"/>
    </source>
</evidence>
<evidence type="ECO:0000256" key="3">
    <source>
        <dbReference type="ARBA" id="ARBA00022679"/>
    </source>
</evidence>
<proteinExistence type="inferred from homology"/>
<gene>
    <name evidence="10" type="ORF">Sya03_42720</name>
</gene>
<organism evidence="10 11">
    <name type="scientific">Spirilliplanes yamanashiensis</name>
    <dbReference type="NCBI Taxonomy" id="42233"/>
    <lineage>
        <taxon>Bacteria</taxon>
        <taxon>Bacillati</taxon>
        <taxon>Actinomycetota</taxon>
        <taxon>Actinomycetes</taxon>
        <taxon>Micromonosporales</taxon>
        <taxon>Micromonosporaceae</taxon>
        <taxon>Spirilliplanes</taxon>
    </lineage>
</organism>
<comment type="subcellular location">
    <subcellularLocation>
        <location evidence="1">Membrane</location>
        <topology evidence="1">Multi-pass membrane protein</topology>
    </subcellularLocation>
</comment>
<feature type="transmembrane region" description="Helical" evidence="8">
    <location>
        <begin position="67"/>
        <end position="84"/>
    </location>
</feature>